<keyword evidence="3" id="KW-0479">Metal-binding</keyword>
<evidence type="ECO:0000313" key="12">
    <source>
        <dbReference type="Proteomes" id="UP001208570"/>
    </source>
</evidence>
<comment type="caution">
    <text evidence="11">The sequence shown here is derived from an EMBL/GenBank/DDBJ whole genome shotgun (WGS) entry which is preliminary data.</text>
</comment>
<dbReference type="AlphaFoldDB" id="A0AAD9JGS7"/>
<dbReference type="PRINTS" id="PR00853">
    <property type="entry name" value="XPGRADSUPER"/>
</dbReference>
<dbReference type="Gene3D" id="3.40.50.1010">
    <property type="entry name" value="5'-nuclease"/>
    <property type="match status" value="1"/>
</dbReference>
<evidence type="ECO:0000256" key="5">
    <source>
        <dbReference type="ARBA" id="ARBA00022763"/>
    </source>
</evidence>
<evidence type="ECO:0000256" key="2">
    <source>
        <dbReference type="ARBA" id="ARBA00022722"/>
    </source>
</evidence>
<name>A0AAD9JGS7_9ANNE</name>
<dbReference type="GO" id="GO:0008821">
    <property type="term" value="F:crossover junction DNA endonuclease activity"/>
    <property type="evidence" value="ECO:0007669"/>
    <property type="project" value="UniProtKB-ARBA"/>
</dbReference>
<feature type="domain" description="XPG-I" evidence="10">
    <location>
        <begin position="3"/>
        <end position="59"/>
    </location>
</feature>
<proteinExistence type="inferred from homology"/>
<comment type="similarity">
    <text evidence="9">Belongs to the XPG/RAD2 endonuclease family. GEN subfamily.</text>
</comment>
<sequence>MTCAQLNQLGIVDGCITEDSDVFLFGAKTVYRNFNVCAGKTNTIHRYEMAQIEESTLNLTREKLIVFALLAGCDYGGGVRDVGKEKAVKLLHSWPSDGDVLQRLQDWRTPDNELDRVACYKNLKRPVHCRKCDHLGTISSHSLDGCYLCHTCDCYDKKSSSWRPCLCQWHKRNKEYATKSLEINIRKKACTDPEFPNKEIIEAFLHPEPGFTDDSLKISWTRPSYDNIKVIGLLCYLWCDDVASIYLQAFLHEHLYWEDDRINKKKVLMKRLFRHQSYLQKS</sequence>
<keyword evidence="5" id="KW-0227">DNA damage</keyword>
<keyword evidence="4" id="KW-0255">Endonuclease</keyword>
<dbReference type="InterPro" id="IPR008918">
    <property type="entry name" value="HhH2"/>
</dbReference>
<comment type="cofactor">
    <cofactor evidence="1">
        <name>Mg(2+)</name>
        <dbReference type="ChEBI" id="CHEBI:18420"/>
    </cofactor>
</comment>
<organism evidence="11 12">
    <name type="scientific">Paralvinella palmiformis</name>
    <dbReference type="NCBI Taxonomy" id="53620"/>
    <lineage>
        <taxon>Eukaryota</taxon>
        <taxon>Metazoa</taxon>
        <taxon>Spiralia</taxon>
        <taxon>Lophotrochozoa</taxon>
        <taxon>Annelida</taxon>
        <taxon>Polychaeta</taxon>
        <taxon>Sedentaria</taxon>
        <taxon>Canalipalpata</taxon>
        <taxon>Terebellida</taxon>
        <taxon>Terebelliformia</taxon>
        <taxon>Alvinellidae</taxon>
        <taxon>Paralvinella</taxon>
    </lineage>
</organism>
<dbReference type="PANTHER" id="PTHR11081">
    <property type="entry name" value="FLAP ENDONUCLEASE FAMILY MEMBER"/>
    <property type="match status" value="1"/>
</dbReference>
<evidence type="ECO:0000259" key="10">
    <source>
        <dbReference type="SMART" id="SM00484"/>
    </source>
</evidence>
<dbReference type="SUPFAM" id="SSF47807">
    <property type="entry name" value="5' to 3' exonuclease, C-terminal subdomain"/>
    <property type="match status" value="1"/>
</dbReference>
<evidence type="ECO:0000256" key="1">
    <source>
        <dbReference type="ARBA" id="ARBA00001946"/>
    </source>
</evidence>
<keyword evidence="6" id="KW-0378">Hydrolase</keyword>
<keyword evidence="8" id="KW-0234">DNA repair</keyword>
<dbReference type="Proteomes" id="UP001208570">
    <property type="component" value="Unassembled WGS sequence"/>
</dbReference>
<evidence type="ECO:0000313" key="11">
    <source>
        <dbReference type="EMBL" id="KAK2152847.1"/>
    </source>
</evidence>
<accession>A0AAD9JGS7</accession>
<reference evidence="11" key="1">
    <citation type="journal article" date="2023" name="Mol. Biol. Evol.">
        <title>Third-Generation Sequencing Reveals the Adaptive Role of the Epigenome in Three Deep-Sea Polychaetes.</title>
        <authorList>
            <person name="Perez M."/>
            <person name="Aroh O."/>
            <person name="Sun Y."/>
            <person name="Lan Y."/>
            <person name="Juniper S.K."/>
            <person name="Young C.R."/>
            <person name="Angers B."/>
            <person name="Qian P.Y."/>
        </authorList>
    </citation>
    <scope>NUCLEOTIDE SEQUENCE</scope>
    <source>
        <strain evidence="11">P08H-3</strain>
    </source>
</reference>
<evidence type="ECO:0000256" key="7">
    <source>
        <dbReference type="ARBA" id="ARBA00022842"/>
    </source>
</evidence>
<dbReference type="SMART" id="SM00484">
    <property type="entry name" value="XPGI"/>
    <property type="match status" value="1"/>
</dbReference>
<gene>
    <name evidence="11" type="ORF">LSH36_316g05008</name>
</gene>
<dbReference type="InterPro" id="IPR006084">
    <property type="entry name" value="XPG/Rad2"/>
</dbReference>
<protein>
    <recommendedName>
        <fullName evidence="10">XPG-I domain-containing protein</fullName>
    </recommendedName>
</protein>
<dbReference type="InterPro" id="IPR006086">
    <property type="entry name" value="XPG-I_dom"/>
</dbReference>
<dbReference type="GO" id="GO:0000400">
    <property type="term" value="F:four-way junction DNA binding"/>
    <property type="evidence" value="ECO:0007669"/>
    <property type="project" value="UniProtKB-ARBA"/>
</dbReference>
<dbReference type="InterPro" id="IPR036279">
    <property type="entry name" value="5-3_exonuclease_C_sf"/>
</dbReference>
<keyword evidence="2" id="KW-0540">Nuclease</keyword>
<dbReference type="EMBL" id="JAODUP010000316">
    <property type="protein sequence ID" value="KAK2152847.1"/>
    <property type="molecule type" value="Genomic_DNA"/>
</dbReference>
<dbReference type="Pfam" id="PF00867">
    <property type="entry name" value="XPG_I"/>
    <property type="match status" value="1"/>
</dbReference>
<evidence type="ECO:0000256" key="3">
    <source>
        <dbReference type="ARBA" id="ARBA00022723"/>
    </source>
</evidence>
<dbReference type="GO" id="GO:0006281">
    <property type="term" value="P:DNA repair"/>
    <property type="evidence" value="ECO:0007669"/>
    <property type="project" value="UniProtKB-KW"/>
</dbReference>
<keyword evidence="7" id="KW-0460">Magnesium</keyword>
<evidence type="ECO:0000256" key="9">
    <source>
        <dbReference type="ARBA" id="ARBA00038112"/>
    </source>
</evidence>
<evidence type="ECO:0000256" key="6">
    <source>
        <dbReference type="ARBA" id="ARBA00022801"/>
    </source>
</evidence>
<dbReference type="FunFam" id="1.10.150.20:FF:000030">
    <property type="entry name" value="Flap endonuclease GEN-like 1"/>
    <property type="match status" value="1"/>
</dbReference>
<evidence type="ECO:0000256" key="8">
    <source>
        <dbReference type="ARBA" id="ARBA00023204"/>
    </source>
</evidence>
<dbReference type="PANTHER" id="PTHR11081:SF59">
    <property type="entry name" value="FI23547P1"/>
    <property type="match status" value="1"/>
</dbReference>
<keyword evidence="12" id="KW-1185">Reference proteome</keyword>
<evidence type="ECO:0000256" key="4">
    <source>
        <dbReference type="ARBA" id="ARBA00022759"/>
    </source>
</evidence>
<dbReference type="SUPFAM" id="SSF88723">
    <property type="entry name" value="PIN domain-like"/>
    <property type="match status" value="1"/>
</dbReference>
<dbReference type="InterPro" id="IPR029060">
    <property type="entry name" value="PIN-like_dom_sf"/>
</dbReference>
<dbReference type="GO" id="GO:0046872">
    <property type="term" value="F:metal ion binding"/>
    <property type="evidence" value="ECO:0007669"/>
    <property type="project" value="UniProtKB-KW"/>
</dbReference>
<dbReference type="GO" id="GO:0017108">
    <property type="term" value="F:5'-flap endonuclease activity"/>
    <property type="evidence" value="ECO:0007669"/>
    <property type="project" value="UniProtKB-ARBA"/>
</dbReference>
<dbReference type="SMART" id="SM00279">
    <property type="entry name" value="HhH2"/>
    <property type="match status" value="1"/>
</dbReference>
<dbReference type="Gene3D" id="1.10.150.20">
    <property type="entry name" value="5' to 3' exonuclease, C-terminal subdomain"/>
    <property type="match status" value="1"/>
</dbReference>